<dbReference type="InterPro" id="IPR003661">
    <property type="entry name" value="HisK_dim/P_dom"/>
</dbReference>
<evidence type="ECO:0000256" key="2">
    <source>
        <dbReference type="ARBA" id="ARBA00004236"/>
    </source>
</evidence>
<dbReference type="Proteomes" id="UP000070134">
    <property type="component" value="Chromosome"/>
</dbReference>
<keyword evidence="5" id="KW-0808">Transferase</keyword>
<evidence type="ECO:0000256" key="1">
    <source>
        <dbReference type="ARBA" id="ARBA00000085"/>
    </source>
</evidence>
<dbReference type="GO" id="GO:0009927">
    <property type="term" value="F:histidine phosphotransfer kinase activity"/>
    <property type="evidence" value="ECO:0007669"/>
    <property type="project" value="TreeGrafter"/>
</dbReference>
<dbReference type="PROSITE" id="PS50109">
    <property type="entry name" value="HIS_KIN"/>
    <property type="match status" value="1"/>
</dbReference>
<comment type="subcellular location">
    <subcellularLocation>
        <location evidence="2">Cell membrane</location>
    </subcellularLocation>
</comment>
<dbReference type="GO" id="GO:0000155">
    <property type="term" value="F:phosphorelay sensor kinase activity"/>
    <property type="evidence" value="ECO:0007669"/>
    <property type="project" value="InterPro"/>
</dbReference>
<dbReference type="InterPro" id="IPR036890">
    <property type="entry name" value="HATPase_C_sf"/>
</dbReference>
<evidence type="ECO:0000256" key="4">
    <source>
        <dbReference type="ARBA" id="ARBA00022553"/>
    </source>
</evidence>
<dbReference type="SMART" id="SM00387">
    <property type="entry name" value="HATPase_c"/>
    <property type="match status" value="1"/>
</dbReference>
<dbReference type="STRING" id="37927.SA2016_2986"/>
<feature type="transmembrane region" description="Helical" evidence="9">
    <location>
        <begin position="80"/>
        <end position="97"/>
    </location>
</feature>
<evidence type="ECO:0000259" key="10">
    <source>
        <dbReference type="PROSITE" id="PS50109"/>
    </source>
</evidence>
<comment type="catalytic activity">
    <reaction evidence="1">
        <text>ATP + protein L-histidine = ADP + protein N-phospho-L-histidine.</text>
        <dbReference type="EC" id="2.7.13.3"/>
    </reaction>
</comment>
<dbReference type="InterPro" id="IPR035965">
    <property type="entry name" value="PAS-like_dom_sf"/>
</dbReference>
<dbReference type="KEGG" id="satk:SA2016_2986"/>
<dbReference type="SUPFAM" id="SSF47384">
    <property type="entry name" value="Homodimeric domain of signal transducing histidine kinase"/>
    <property type="match status" value="1"/>
</dbReference>
<dbReference type="PANTHER" id="PTHR43047">
    <property type="entry name" value="TWO-COMPONENT HISTIDINE PROTEIN KINASE"/>
    <property type="match status" value="1"/>
</dbReference>
<dbReference type="Pfam" id="PF00512">
    <property type="entry name" value="HisKA"/>
    <property type="match status" value="1"/>
</dbReference>
<dbReference type="InterPro" id="IPR003594">
    <property type="entry name" value="HATPase_dom"/>
</dbReference>
<feature type="transmembrane region" description="Helical" evidence="9">
    <location>
        <begin position="55"/>
        <end position="73"/>
    </location>
</feature>
<dbReference type="Gene3D" id="3.30.450.20">
    <property type="entry name" value="PAS domain"/>
    <property type="match status" value="1"/>
</dbReference>
<keyword evidence="9" id="KW-0812">Transmembrane</keyword>
<dbReference type="InterPro" id="IPR004358">
    <property type="entry name" value="Sig_transdc_His_kin-like_C"/>
</dbReference>
<dbReference type="RefSeq" id="WP_141305422.1">
    <property type="nucleotide sequence ID" value="NZ_BJMO01000008.1"/>
</dbReference>
<evidence type="ECO:0000256" key="7">
    <source>
        <dbReference type="ARBA" id="ARBA00023012"/>
    </source>
</evidence>
<dbReference type="GO" id="GO:0005886">
    <property type="term" value="C:plasma membrane"/>
    <property type="evidence" value="ECO:0007669"/>
    <property type="project" value="UniProtKB-SubCell"/>
</dbReference>
<dbReference type="InterPro" id="IPR005467">
    <property type="entry name" value="His_kinase_dom"/>
</dbReference>
<dbReference type="Pfam" id="PF02518">
    <property type="entry name" value="HATPase_c"/>
    <property type="match status" value="1"/>
</dbReference>
<proteinExistence type="predicted"/>
<dbReference type="AlphaFoldDB" id="A0A127A422"/>
<protein>
    <recommendedName>
        <fullName evidence="3">histidine kinase</fullName>
        <ecNumber evidence="3">2.7.13.3</ecNumber>
    </recommendedName>
</protein>
<dbReference type="CDD" id="cd00082">
    <property type="entry name" value="HisKA"/>
    <property type="match status" value="1"/>
</dbReference>
<keyword evidence="8" id="KW-0175">Coiled coil</keyword>
<sequence length="552" mass="58208">MSVKELATASRVLRYVDRAGARTRVVLCQLPLSVAVAVIAVAAPTAWADAAAAPLFAAGILAQMAAALVSLLLPWEQLDAAAALWVPVLDLVSVWLLRNGGPHGALTGTGALAVFPVIWIAGSTLSARIALPTALFGPLLITLPTLLTPGAAGHPVFSDALLLPPLMLTVAVAIRAAGAGLRLQERALRAHQAKLKELLEEAVEKEALLATILDAASVGIVAVDPGGRPVRWNEAFRSLLEGVGWESPADFDIADRAFPVFTKDRRARVEPDRRVLHRAARGESIDGEMVWLGWGPRARALQVVARPVDGDRGGAVVSYTDVTQLAQTAEDKAELVRTVAHEFRSPLTSVLGNLDLALEAELPAAARSRLEVAQGNAERLIELARDLMASSEVTLPIRPARIDLSAVLAARAEAVQTAADAAQVRLVVDLPPQLWVQADPLRIGQAADNLLSNAVKYSPDGGVVTLCAAEACGWVRVEVADTGIGISAEDRPHIFDRFFRTDAARGLDIPGVGLGLSFTRMVAERHGGRLEVESEPGTGSVFSLVLPTAGPS</sequence>
<feature type="transmembrane region" description="Helical" evidence="9">
    <location>
        <begin position="21"/>
        <end position="43"/>
    </location>
</feature>
<dbReference type="FunFam" id="3.30.565.10:FF:000006">
    <property type="entry name" value="Sensor histidine kinase WalK"/>
    <property type="match status" value="1"/>
</dbReference>
<dbReference type="CDD" id="cd00075">
    <property type="entry name" value="HATPase"/>
    <property type="match status" value="1"/>
</dbReference>
<dbReference type="PANTHER" id="PTHR43047:SF72">
    <property type="entry name" value="OSMOSENSING HISTIDINE PROTEIN KINASE SLN1"/>
    <property type="match status" value="1"/>
</dbReference>
<evidence type="ECO:0000256" key="6">
    <source>
        <dbReference type="ARBA" id="ARBA00022777"/>
    </source>
</evidence>
<dbReference type="EMBL" id="CP014518">
    <property type="protein sequence ID" value="AMM33651.1"/>
    <property type="molecule type" value="Genomic_DNA"/>
</dbReference>
<organism evidence="11 12">
    <name type="scientific">Sinomonas atrocyanea</name>
    <dbReference type="NCBI Taxonomy" id="37927"/>
    <lineage>
        <taxon>Bacteria</taxon>
        <taxon>Bacillati</taxon>
        <taxon>Actinomycetota</taxon>
        <taxon>Actinomycetes</taxon>
        <taxon>Micrococcales</taxon>
        <taxon>Micrococcaceae</taxon>
        <taxon>Sinomonas</taxon>
    </lineage>
</organism>
<keyword evidence="7" id="KW-0902">Two-component regulatory system</keyword>
<dbReference type="EC" id="2.7.13.3" evidence="3"/>
<feature type="coiled-coil region" evidence="8">
    <location>
        <begin position="181"/>
        <end position="215"/>
    </location>
</feature>
<keyword evidence="4" id="KW-0597">Phosphoprotein</keyword>
<dbReference type="SMART" id="SM00388">
    <property type="entry name" value="HisKA"/>
    <property type="match status" value="1"/>
</dbReference>
<dbReference type="OrthoDB" id="9757990at2"/>
<accession>A0A127A422</accession>
<dbReference type="SUPFAM" id="SSF55874">
    <property type="entry name" value="ATPase domain of HSP90 chaperone/DNA topoisomerase II/histidine kinase"/>
    <property type="match status" value="1"/>
</dbReference>
<dbReference type="SUPFAM" id="SSF55785">
    <property type="entry name" value="PYP-like sensor domain (PAS domain)"/>
    <property type="match status" value="1"/>
</dbReference>
<dbReference type="InterPro" id="IPR013656">
    <property type="entry name" value="PAS_4"/>
</dbReference>
<dbReference type="Gene3D" id="1.10.287.130">
    <property type="match status" value="1"/>
</dbReference>
<evidence type="ECO:0000256" key="3">
    <source>
        <dbReference type="ARBA" id="ARBA00012438"/>
    </source>
</evidence>
<name>A0A127A422_9MICC</name>
<reference evidence="11 12" key="1">
    <citation type="submission" date="2016-02" db="EMBL/GenBank/DDBJ databases">
        <title>Complete genome of Sinomonas atrocyanea KCTC 3377.</title>
        <authorList>
            <person name="Kim K.M."/>
        </authorList>
    </citation>
    <scope>NUCLEOTIDE SEQUENCE [LARGE SCALE GENOMIC DNA]</scope>
    <source>
        <strain evidence="11 12">KCTC 3377</strain>
    </source>
</reference>
<gene>
    <name evidence="11" type="ORF">SA2016_2986</name>
</gene>
<feature type="transmembrane region" description="Helical" evidence="9">
    <location>
        <begin position="103"/>
        <end position="122"/>
    </location>
</feature>
<keyword evidence="9" id="KW-1133">Transmembrane helix</keyword>
<dbReference type="Pfam" id="PF08448">
    <property type="entry name" value="PAS_4"/>
    <property type="match status" value="1"/>
</dbReference>
<keyword evidence="6" id="KW-0418">Kinase</keyword>
<dbReference type="Gene3D" id="3.30.565.10">
    <property type="entry name" value="Histidine kinase-like ATPase, C-terminal domain"/>
    <property type="match status" value="1"/>
</dbReference>
<evidence type="ECO:0000313" key="11">
    <source>
        <dbReference type="EMBL" id="AMM33651.1"/>
    </source>
</evidence>
<dbReference type="PRINTS" id="PR00344">
    <property type="entry name" value="BCTRLSENSOR"/>
</dbReference>
<keyword evidence="9" id="KW-0472">Membrane</keyword>
<evidence type="ECO:0000256" key="5">
    <source>
        <dbReference type="ARBA" id="ARBA00022679"/>
    </source>
</evidence>
<keyword evidence="12" id="KW-1185">Reference proteome</keyword>
<feature type="transmembrane region" description="Helical" evidence="9">
    <location>
        <begin position="129"/>
        <end position="148"/>
    </location>
</feature>
<feature type="domain" description="Histidine kinase" evidence="10">
    <location>
        <begin position="338"/>
        <end position="550"/>
    </location>
</feature>
<evidence type="ECO:0000256" key="9">
    <source>
        <dbReference type="SAM" id="Phobius"/>
    </source>
</evidence>
<evidence type="ECO:0000256" key="8">
    <source>
        <dbReference type="SAM" id="Coils"/>
    </source>
</evidence>
<dbReference type="InterPro" id="IPR036097">
    <property type="entry name" value="HisK_dim/P_sf"/>
</dbReference>
<evidence type="ECO:0000313" key="12">
    <source>
        <dbReference type="Proteomes" id="UP000070134"/>
    </source>
</evidence>